<dbReference type="SUPFAM" id="SSF53335">
    <property type="entry name" value="S-adenosyl-L-methionine-dependent methyltransferases"/>
    <property type="match status" value="1"/>
</dbReference>
<evidence type="ECO:0000313" key="3">
    <source>
        <dbReference type="Proteomes" id="UP000177043"/>
    </source>
</evidence>
<dbReference type="InterPro" id="IPR050508">
    <property type="entry name" value="Methyltransf_Superfamily"/>
</dbReference>
<evidence type="ECO:0000259" key="1">
    <source>
        <dbReference type="Pfam" id="PF08241"/>
    </source>
</evidence>
<dbReference type="Pfam" id="PF08241">
    <property type="entry name" value="Methyltransf_11"/>
    <property type="match status" value="1"/>
</dbReference>
<feature type="domain" description="Methyltransferase type 11" evidence="1">
    <location>
        <begin position="44"/>
        <end position="135"/>
    </location>
</feature>
<reference evidence="2 3" key="1">
    <citation type="journal article" date="2016" name="Nat. Commun.">
        <title>Thousands of microbial genomes shed light on interconnected biogeochemical processes in an aquifer system.</title>
        <authorList>
            <person name="Anantharaman K."/>
            <person name="Brown C.T."/>
            <person name="Hug L.A."/>
            <person name="Sharon I."/>
            <person name="Castelle C.J."/>
            <person name="Probst A.J."/>
            <person name="Thomas B.C."/>
            <person name="Singh A."/>
            <person name="Wilkins M.J."/>
            <person name="Karaoz U."/>
            <person name="Brodie E.L."/>
            <person name="Williams K.H."/>
            <person name="Hubbard S.S."/>
            <person name="Banfield J.F."/>
        </authorList>
    </citation>
    <scope>NUCLEOTIDE SEQUENCE [LARGE SCALE GENOMIC DNA]</scope>
</reference>
<accession>A0A1G2QED5</accession>
<evidence type="ECO:0000313" key="2">
    <source>
        <dbReference type="EMBL" id="OHA58429.1"/>
    </source>
</evidence>
<dbReference type="EMBL" id="MHTJ01000003">
    <property type="protein sequence ID" value="OHA58429.1"/>
    <property type="molecule type" value="Genomic_DNA"/>
</dbReference>
<protein>
    <recommendedName>
        <fullName evidence="1">Methyltransferase type 11 domain-containing protein</fullName>
    </recommendedName>
</protein>
<dbReference type="Proteomes" id="UP000177043">
    <property type="component" value="Unassembled WGS sequence"/>
</dbReference>
<dbReference type="STRING" id="1802438.A2571_01465"/>
<sequence>MPEEAINKTTYSTAKSVEIYSQLYLWPYEKVLFDRYITPGLSVLDVGCGTGRSTYFLNQRGVTVIGIDMVEAFINHGHELYPELDLRLMNATKLEFPDNSFDIVFFSNQGIDYTDRRLDVLREVYRVTKPGGVFAYSSHNSLYLPRTKKGWVNFGRNLRYFRLGYHFRIEHHPNGDLHVAHNNIWNEAKTLRQLGFKVIEILSNSQRFSSLPKLITGLFTRWPLFVCRKPL</sequence>
<name>A0A1G2QED5_9BACT</name>
<dbReference type="Gene3D" id="3.40.50.150">
    <property type="entry name" value="Vaccinia Virus protein VP39"/>
    <property type="match status" value="1"/>
</dbReference>
<dbReference type="CDD" id="cd02440">
    <property type="entry name" value="AdoMet_MTases"/>
    <property type="match status" value="1"/>
</dbReference>
<proteinExistence type="predicted"/>
<gene>
    <name evidence="2" type="ORF">A2571_01465</name>
</gene>
<organism evidence="2 3">
    <name type="scientific">Candidatus Vogelbacteria bacterium RIFOXYD1_FULL_44_32</name>
    <dbReference type="NCBI Taxonomy" id="1802438"/>
    <lineage>
        <taxon>Bacteria</taxon>
        <taxon>Candidatus Vogeliibacteriota</taxon>
    </lineage>
</organism>
<comment type="caution">
    <text evidence="2">The sequence shown here is derived from an EMBL/GenBank/DDBJ whole genome shotgun (WGS) entry which is preliminary data.</text>
</comment>
<dbReference type="PANTHER" id="PTHR42912">
    <property type="entry name" value="METHYLTRANSFERASE"/>
    <property type="match status" value="1"/>
</dbReference>
<dbReference type="GO" id="GO:0008757">
    <property type="term" value="F:S-adenosylmethionine-dependent methyltransferase activity"/>
    <property type="evidence" value="ECO:0007669"/>
    <property type="project" value="InterPro"/>
</dbReference>
<dbReference type="InterPro" id="IPR029063">
    <property type="entry name" value="SAM-dependent_MTases_sf"/>
</dbReference>
<dbReference type="InterPro" id="IPR013216">
    <property type="entry name" value="Methyltransf_11"/>
</dbReference>
<dbReference type="AlphaFoldDB" id="A0A1G2QED5"/>